<dbReference type="InterPro" id="IPR051479">
    <property type="entry name" value="PorB-like"/>
</dbReference>
<evidence type="ECO:0000259" key="3">
    <source>
        <dbReference type="Pfam" id="PF02775"/>
    </source>
</evidence>
<comment type="subunit">
    <text evidence="1">Heterotetramer of one alpha, one beta, one delta and one gamma chain.</text>
</comment>
<comment type="caution">
    <text evidence="4">The sequence shown here is derived from an EMBL/GenBank/DDBJ whole genome shotgun (WGS) entry which is preliminary data.</text>
</comment>
<evidence type="ECO:0000256" key="1">
    <source>
        <dbReference type="ARBA" id="ARBA00011595"/>
    </source>
</evidence>
<dbReference type="Proteomes" id="UP000752814">
    <property type="component" value="Unassembled WGS sequence"/>
</dbReference>
<dbReference type="Gene3D" id="3.40.50.970">
    <property type="match status" value="2"/>
</dbReference>
<dbReference type="AlphaFoldDB" id="A0A8J8PGK9"/>
<name>A0A8J8PGK9_9ARCH</name>
<dbReference type="EMBL" id="LVVT01000010">
    <property type="protein sequence ID" value="TQS83518.1"/>
    <property type="molecule type" value="Genomic_DNA"/>
</dbReference>
<organism evidence="4 5">
    <name type="scientific">Candidatus Methanomassiliicoccus intestinalis</name>
    <dbReference type="NCBI Taxonomy" id="1406512"/>
    <lineage>
        <taxon>Archaea</taxon>
        <taxon>Methanobacteriati</taxon>
        <taxon>Thermoplasmatota</taxon>
        <taxon>Thermoplasmata</taxon>
        <taxon>Methanomassiliicoccales</taxon>
        <taxon>Methanomassiliicoccaceae</taxon>
        <taxon>Methanomassiliicoccus</taxon>
    </lineage>
</organism>
<dbReference type="InterPro" id="IPR029061">
    <property type="entry name" value="THDP-binding"/>
</dbReference>
<evidence type="ECO:0000313" key="4">
    <source>
        <dbReference type="EMBL" id="TQS83518.1"/>
    </source>
</evidence>
<dbReference type="GeneID" id="41323633"/>
<dbReference type="CDD" id="cd03376">
    <property type="entry name" value="TPP_PFOR_porB_like"/>
    <property type="match status" value="1"/>
</dbReference>
<dbReference type="InterPro" id="IPR011766">
    <property type="entry name" value="TPP_enzyme_TPP-bd"/>
</dbReference>
<proteinExistence type="predicted"/>
<dbReference type="GO" id="GO:0044272">
    <property type="term" value="P:sulfur compound biosynthetic process"/>
    <property type="evidence" value="ECO:0007669"/>
    <property type="project" value="UniProtKB-ARBA"/>
</dbReference>
<keyword evidence="2" id="KW-0560">Oxidoreductase</keyword>
<dbReference type="SUPFAM" id="SSF52518">
    <property type="entry name" value="Thiamin diphosphate-binding fold (THDP-binding)"/>
    <property type="match status" value="1"/>
</dbReference>
<accession>A0A8J8PGK9</accession>
<sequence>MTEFQFPLPKEEYMHPGHSACPGCGEPISMRMLLKALGPDTIMNVPAGCCAVIPGVWPAYSLKIPLVDHAFECTGAVSSGIRAALDHFGKDDVTVVGWAGDGGTADIGLQSLSGAVDRGTDMLYVMYDNEAYMNTGNQCSSATPCGANTTTTPGGKSHQRTKKDVMKMMIANGIVYGASLNPAFPEDFMEKVVTAKGIEGPKFLHILSPCPSGWKFDPRNTIKIARLATETGVFPLYEYRNGETIFTKDLKNRKPLEEYLRLQGRFKHLSQADVEGMQRVLDESIQKLLKEE</sequence>
<dbReference type="PANTHER" id="PTHR42897">
    <property type="entry name" value="PYRUVATE SYNTHASE SUBUNIT PORB"/>
    <property type="match status" value="1"/>
</dbReference>
<dbReference type="GO" id="GO:0030976">
    <property type="term" value="F:thiamine pyrophosphate binding"/>
    <property type="evidence" value="ECO:0007669"/>
    <property type="project" value="InterPro"/>
</dbReference>
<protein>
    <submittedName>
        <fullName evidence="4">2-ketoisovalerate ferredoxin oxidoreductase</fullName>
    </submittedName>
</protein>
<dbReference type="RefSeq" id="WP_020449102.1">
    <property type="nucleotide sequence ID" value="NZ_CAYAXV010000005.1"/>
</dbReference>
<evidence type="ECO:0000313" key="5">
    <source>
        <dbReference type="Proteomes" id="UP000752814"/>
    </source>
</evidence>
<dbReference type="GO" id="GO:0006082">
    <property type="term" value="P:organic acid metabolic process"/>
    <property type="evidence" value="ECO:0007669"/>
    <property type="project" value="UniProtKB-ARBA"/>
</dbReference>
<dbReference type="OMA" id="CNIEYSI"/>
<evidence type="ECO:0000256" key="2">
    <source>
        <dbReference type="ARBA" id="ARBA00023002"/>
    </source>
</evidence>
<feature type="domain" description="Thiamine pyrophosphate enzyme TPP-binding" evidence="3">
    <location>
        <begin position="76"/>
        <end position="206"/>
    </location>
</feature>
<reference evidence="4" key="1">
    <citation type="submission" date="2016-03" db="EMBL/GenBank/DDBJ databases">
        <authorList>
            <person name="Borrel G."/>
            <person name="Mccann A."/>
            <person name="O'Toole P.W."/>
        </authorList>
    </citation>
    <scope>NUCLEOTIDE SEQUENCE</scope>
    <source>
        <strain evidence="4">183</strain>
    </source>
</reference>
<dbReference type="PANTHER" id="PTHR42897:SF2">
    <property type="entry name" value="PYRUVATE SYNTHASE SUBUNIT PORB"/>
    <property type="match status" value="1"/>
</dbReference>
<gene>
    <name evidence="4" type="ORF">A3207_07960</name>
</gene>
<dbReference type="GO" id="GO:0016491">
    <property type="term" value="F:oxidoreductase activity"/>
    <property type="evidence" value="ECO:0007669"/>
    <property type="project" value="UniProtKB-KW"/>
</dbReference>
<dbReference type="Pfam" id="PF02775">
    <property type="entry name" value="TPP_enzyme_C"/>
    <property type="match status" value="1"/>
</dbReference>